<dbReference type="PANTHER" id="PTHR46825">
    <property type="entry name" value="D-ALANYL-D-ALANINE-CARBOXYPEPTIDASE/ENDOPEPTIDASE AMPH"/>
    <property type="match status" value="1"/>
</dbReference>
<dbReference type="SUPFAM" id="SSF56601">
    <property type="entry name" value="beta-lactamase/transpeptidase-like"/>
    <property type="match status" value="1"/>
</dbReference>
<dbReference type="AlphaFoldDB" id="A0A6G9YKH1"/>
<protein>
    <submittedName>
        <fullName evidence="3">Serine hydrolase</fullName>
    </submittedName>
</protein>
<dbReference type="InterPro" id="IPR012338">
    <property type="entry name" value="Beta-lactam/transpept-like"/>
</dbReference>
<dbReference type="InterPro" id="IPR001466">
    <property type="entry name" value="Beta-lactam-related"/>
</dbReference>
<evidence type="ECO:0000259" key="1">
    <source>
        <dbReference type="Pfam" id="PF00144"/>
    </source>
</evidence>
<accession>A0A6G9YKH1</accession>
<dbReference type="GO" id="GO:0016787">
    <property type="term" value="F:hydrolase activity"/>
    <property type="evidence" value="ECO:0007669"/>
    <property type="project" value="UniProtKB-KW"/>
</dbReference>
<reference evidence="3 4" key="1">
    <citation type="journal article" date="2019" name="ACS Chem. Biol.">
        <title>Identification and Mobilization of a Cryptic Antibiotic Biosynthesis Gene Locus from a Human-Pathogenic Nocardia Isolate.</title>
        <authorList>
            <person name="Herisse M."/>
            <person name="Ishida K."/>
            <person name="Porter J.L."/>
            <person name="Howden B."/>
            <person name="Hertweck C."/>
            <person name="Stinear T.P."/>
            <person name="Pidot S.J."/>
        </authorList>
    </citation>
    <scope>NUCLEOTIDE SEQUENCE [LARGE SCALE GENOMIC DNA]</scope>
    <source>
        <strain evidence="3 4">AUSMDU00012717</strain>
    </source>
</reference>
<name>A0A6G9YKH1_9NOCA</name>
<dbReference type="Proteomes" id="UP000503540">
    <property type="component" value="Chromosome"/>
</dbReference>
<dbReference type="Gene3D" id="3.40.710.10">
    <property type="entry name" value="DD-peptidase/beta-lactamase superfamily"/>
    <property type="match status" value="1"/>
</dbReference>
<dbReference type="Pfam" id="PF00144">
    <property type="entry name" value="Beta-lactamase"/>
    <property type="match status" value="1"/>
</dbReference>
<evidence type="ECO:0000259" key="2">
    <source>
        <dbReference type="Pfam" id="PF24491"/>
    </source>
</evidence>
<keyword evidence="4" id="KW-1185">Reference proteome</keyword>
<dbReference type="EMBL" id="CP046172">
    <property type="protein sequence ID" value="QIS13567.1"/>
    <property type="molecule type" value="Genomic_DNA"/>
</dbReference>
<feature type="domain" description="Beta-lactamase-related" evidence="1">
    <location>
        <begin position="21"/>
        <end position="329"/>
    </location>
</feature>
<evidence type="ECO:0000313" key="3">
    <source>
        <dbReference type="EMBL" id="QIS13567.1"/>
    </source>
</evidence>
<dbReference type="Pfam" id="PF24491">
    <property type="entry name" value="DUF7586"/>
    <property type="match status" value="1"/>
</dbReference>
<gene>
    <name evidence="3" type="ORF">F5544_28580</name>
</gene>
<organism evidence="3 4">
    <name type="scientific">Nocardia arthritidis</name>
    <dbReference type="NCBI Taxonomy" id="228602"/>
    <lineage>
        <taxon>Bacteria</taxon>
        <taxon>Bacillati</taxon>
        <taxon>Actinomycetota</taxon>
        <taxon>Actinomycetes</taxon>
        <taxon>Mycobacteriales</taxon>
        <taxon>Nocardiaceae</taxon>
        <taxon>Nocardia</taxon>
    </lineage>
</organism>
<dbReference type="RefSeq" id="WP_174867431.1">
    <property type="nucleotide sequence ID" value="NZ_CP046172.1"/>
</dbReference>
<sequence>MPGKVLLPTTERALTRRLAMEQAEYRVPSLIAAVVRDGELAWWDARGRAAGWAEQARPTTDTQYRIGSITKSLVATVVLRLRDEGRLDLSDPLDRHVPGSPMGDRTIAQLLSHTSGVRAESPGDWWERTEGGDWAELAAGMDGEAVLHRAGSRYHYSNVGYAALGELIARLRGMSWFDAVRAEVLEPLGMGRTTLAPVAPHATGWAVHPWADVVLPEPAYDHGAMGAAGQLWSTADDMARWTAFFAGDTGQVLSADTWAEMREPAAVLDGDEWVDGHGLGVQLRRHNGRRLLGHGGAMPGFIAMVWADPADRTGVLFLSNTTYGGIRGQLHLAMLDILAEHEPSIPEEWLPAESVDPALLALTGTWYWGSASIALHLLADGRLELKALAHGGRTSRFRPEGDDTWIGLDGYYAGERLRVVRGTDGAVDHLELVSFIFTREPYSPAGPIPGGVDPAGWRGQ</sequence>
<dbReference type="KEGG" id="nah:F5544_28580"/>
<proteinExistence type="predicted"/>
<keyword evidence="3" id="KW-0378">Hydrolase</keyword>
<dbReference type="PANTHER" id="PTHR46825:SF7">
    <property type="entry name" value="D-ALANYL-D-ALANINE CARBOXYPEPTIDASE"/>
    <property type="match status" value="1"/>
</dbReference>
<dbReference type="InterPro" id="IPR056008">
    <property type="entry name" value="DUF7586"/>
</dbReference>
<evidence type="ECO:0000313" key="4">
    <source>
        <dbReference type="Proteomes" id="UP000503540"/>
    </source>
</evidence>
<dbReference type="InterPro" id="IPR050491">
    <property type="entry name" value="AmpC-like"/>
</dbReference>
<feature type="domain" description="DUF7586" evidence="2">
    <location>
        <begin position="355"/>
        <end position="439"/>
    </location>
</feature>